<evidence type="ECO:0000313" key="3">
    <source>
        <dbReference type="EMBL" id="SFZ79046.1"/>
    </source>
</evidence>
<dbReference type="SUPFAM" id="SSF55874">
    <property type="entry name" value="ATPase domain of HSP90 chaperone/DNA topoisomerase II/histidine kinase"/>
    <property type="match status" value="1"/>
</dbReference>
<keyword evidence="4" id="KW-1185">Reference proteome</keyword>
<dbReference type="Gene3D" id="3.30.565.10">
    <property type="entry name" value="Histidine kinase-like ATPase, C-terminal domain"/>
    <property type="match status" value="1"/>
</dbReference>
<feature type="domain" description="Histidine kinase" evidence="2">
    <location>
        <begin position="292"/>
        <end position="387"/>
    </location>
</feature>
<feature type="transmembrane region" description="Helical" evidence="1">
    <location>
        <begin position="148"/>
        <end position="165"/>
    </location>
</feature>
<name>A0A1K2HQM0_9NEIS</name>
<keyword evidence="1" id="KW-1133">Transmembrane helix</keyword>
<feature type="transmembrane region" description="Helical" evidence="1">
    <location>
        <begin position="70"/>
        <end position="97"/>
    </location>
</feature>
<keyword evidence="1" id="KW-0812">Transmembrane</keyword>
<gene>
    <name evidence="3" type="ORF">SAMN02745887_03344</name>
</gene>
<keyword evidence="1" id="KW-0472">Membrane</keyword>
<dbReference type="Pfam" id="PF02518">
    <property type="entry name" value="HATPase_c"/>
    <property type="match status" value="1"/>
</dbReference>
<dbReference type="SMART" id="SM00387">
    <property type="entry name" value="HATPase_c"/>
    <property type="match status" value="1"/>
</dbReference>
<dbReference type="PANTHER" id="PTHR34220">
    <property type="entry name" value="SENSOR HISTIDINE KINASE YPDA"/>
    <property type="match status" value="1"/>
</dbReference>
<dbReference type="InterPro" id="IPR003594">
    <property type="entry name" value="HATPase_dom"/>
</dbReference>
<dbReference type="InterPro" id="IPR010559">
    <property type="entry name" value="Sig_transdc_His_kin_internal"/>
</dbReference>
<dbReference type="OrthoDB" id="2514702at2"/>
<dbReference type="InterPro" id="IPR036890">
    <property type="entry name" value="HATPase_C_sf"/>
</dbReference>
<dbReference type="PROSITE" id="PS50109">
    <property type="entry name" value="HIS_KIN"/>
    <property type="match status" value="1"/>
</dbReference>
<evidence type="ECO:0000259" key="2">
    <source>
        <dbReference type="PROSITE" id="PS50109"/>
    </source>
</evidence>
<keyword evidence="3" id="KW-0808">Transferase</keyword>
<proteinExistence type="predicted"/>
<accession>A0A1K2HQM0</accession>
<keyword evidence="3" id="KW-0418">Kinase</keyword>
<dbReference type="EMBL" id="FPKR01000014">
    <property type="protein sequence ID" value="SFZ79046.1"/>
    <property type="molecule type" value="Genomic_DNA"/>
</dbReference>
<dbReference type="PANTHER" id="PTHR34220:SF9">
    <property type="entry name" value="SIGNAL TRANSDUCTION HISTIDINE KINASE INTERNAL REGION DOMAIN-CONTAINING PROTEIN"/>
    <property type="match status" value="1"/>
</dbReference>
<dbReference type="STRING" id="1121279.SAMN02745887_03344"/>
<dbReference type="Proteomes" id="UP000186513">
    <property type="component" value="Unassembled WGS sequence"/>
</dbReference>
<dbReference type="GO" id="GO:0016020">
    <property type="term" value="C:membrane"/>
    <property type="evidence" value="ECO:0007669"/>
    <property type="project" value="InterPro"/>
</dbReference>
<protein>
    <submittedName>
        <fullName evidence="3">Histidine kinase-, DNA gyrase B-, and HSP90-like ATPase</fullName>
    </submittedName>
</protein>
<dbReference type="InterPro" id="IPR050640">
    <property type="entry name" value="Bact_2-comp_sensor_kinase"/>
</dbReference>
<dbReference type="RefSeq" id="WP_072429826.1">
    <property type="nucleotide sequence ID" value="NZ_FPKR01000014.1"/>
</dbReference>
<dbReference type="Pfam" id="PF06580">
    <property type="entry name" value="His_kinase"/>
    <property type="match status" value="1"/>
</dbReference>
<dbReference type="AlphaFoldDB" id="A0A1K2HQM0"/>
<sequence>MSTADRATAKWNAFELKYDGHPLEFIHYFRRWPCSTQRDLLYTLIWNSLIFVALAMVGLLFGSTQHIGRFLWVTFVITQAVGFTIHGLFYVCGRLLGHWLIRLPNWVHYGYFILVSVCGVFLGYGIGFSLLEMESTRRYVFSAEGAKSIALFSIMISVLLCAMFISRDKQRRNELALAAERERATEADRRALEAQLRMLQAQIEPHFLYNTLANAVGLIGPAPDKARHLLEKLIDYLRASLTASREAQTQLGRELNTIAAYLALMQVRMGERLRYRIDCPSALSELPIPPMLLQPLVENAIQHGLEPLIEGGEISLQVSFEGSHLQIQICDSGAGFPSTPVQRPGGGVGLSNLRERLDSLYGGKASLSLTERQAERGICATLRLPLA</sequence>
<feature type="transmembrane region" description="Helical" evidence="1">
    <location>
        <begin position="40"/>
        <end position="64"/>
    </location>
</feature>
<reference evidence="3 4" key="1">
    <citation type="submission" date="2016-11" db="EMBL/GenBank/DDBJ databases">
        <authorList>
            <person name="Jaros S."/>
            <person name="Januszkiewicz K."/>
            <person name="Wedrychowicz H."/>
        </authorList>
    </citation>
    <scope>NUCLEOTIDE SEQUENCE [LARGE SCALE GENOMIC DNA]</scope>
    <source>
        <strain evidence="3 4">DSM 18899</strain>
    </source>
</reference>
<evidence type="ECO:0000256" key="1">
    <source>
        <dbReference type="SAM" id="Phobius"/>
    </source>
</evidence>
<organism evidence="3 4">
    <name type="scientific">Chitinimonas taiwanensis DSM 18899</name>
    <dbReference type="NCBI Taxonomy" id="1121279"/>
    <lineage>
        <taxon>Bacteria</taxon>
        <taxon>Pseudomonadati</taxon>
        <taxon>Pseudomonadota</taxon>
        <taxon>Betaproteobacteria</taxon>
        <taxon>Neisseriales</taxon>
        <taxon>Chitinibacteraceae</taxon>
        <taxon>Chitinimonas</taxon>
    </lineage>
</organism>
<feature type="transmembrane region" description="Helical" evidence="1">
    <location>
        <begin position="109"/>
        <end position="128"/>
    </location>
</feature>
<dbReference type="InterPro" id="IPR005467">
    <property type="entry name" value="His_kinase_dom"/>
</dbReference>
<evidence type="ECO:0000313" key="4">
    <source>
        <dbReference type="Proteomes" id="UP000186513"/>
    </source>
</evidence>
<dbReference type="GO" id="GO:0000155">
    <property type="term" value="F:phosphorelay sensor kinase activity"/>
    <property type="evidence" value="ECO:0007669"/>
    <property type="project" value="InterPro"/>
</dbReference>